<reference evidence="4 5" key="1">
    <citation type="journal article" date="2019" name="Emerg. Microbes Infect.">
        <title>Comprehensive subspecies identification of 175 nontuberculous mycobacteria species based on 7547 genomic profiles.</title>
        <authorList>
            <person name="Matsumoto Y."/>
            <person name="Kinjo T."/>
            <person name="Motooka D."/>
            <person name="Nabeya D."/>
            <person name="Jung N."/>
            <person name="Uechi K."/>
            <person name="Horii T."/>
            <person name="Iida T."/>
            <person name="Fujita J."/>
            <person name="Nakamura S."/>
        </authorList>
    </citation>
    <scope>NUCLEOTIDE SEQUENCE [LARGE SCALE GENOMIC DNA]</scope>
    <source>
        <strain evidence="4 5">JCM 6396</strain>
    </source>
</reference>
<name>A0A7I7JXF9_9MYCO</name>
<sequence length="294" mass="30472">MVTQAHPSCLLWFTLVSPPDRGSSRPGAGDSRSRSAAAGCANLPRSALHGATESGIRPCAILQPLGSTCMTGPYPPPYGAGPAGPQNYPQSYPQPYQQAQFPAGTQPYPGGFDAGYPGALPPPVPYPPKRRNGLIAAVAAAVVIALAGGVTAVVLAGGGDEQKAGAPLTEASAQEAVQNYLDALSNGDAETVARHTLCGLFDAVTEKRSDLALASLSSDAFRKQYSSAQVTSVDKMVQSSPTQAQVLFTMRVTPKTASSRNQSREVDEQAVAQVLAIDGQVLVCSYLPRTAGQY</sequence>
<keyword evidence="2" id="KW-0472">Membrane</keyword>
<organism evidence="4 5">
    <name type="scientific">Mycolicibacterium duvalii</name>
    <dbReference type="NCBI Taxonomy" id="39688"/>
    <lineage>
        <taxon>Bacteria</taxon>
        <taxon>Bacillati</taxon>
        <taxon>Actinomycetota</taxon>
        <taxon>Actinomycetes</taxon>
        <taxon>Mycobacteriales</taxon>
        <taxon>Mycobacteriaceae</taxon>
        <taxon>Mycolicibacterium</taxon>
    </lineage>
</organism>
<evidence type="ECO:0000313" key="5">
    <source>
        <dbReference type="Proteomes" id="UP000467006"/>
    </source>
</evidence>
<keyword evidence="2" id="KW-0812">Transmembrane</keyword>
<evidence type="ECO:0000256" key="1">
    <source>
        <dbReference type="SAM" id="MobiDB-lite"/>
    </source>
</evidence>
<feature type="compositionally biased region" description="Low complexity" evidence="1">
    <location>
        <begin position="83"/>
        <end position="102"/>
    </location>
</feature>
<gene>
    <name evidence="4" type="ORF">MDUV_08640</name>
</gene>
<evidence type="ECO:0000256" key="2">
    <source>
        <dbReference type="SAM" id="Phobius"/>
    </source>
</evidence>
<feature type="region of interest" description="Disordered" evidence="1">
    <location>
        <begin position="76"/>
        <end position="108"/>
    </location>
</feature>
<dbReference type="Proteomes" id="UP000467006">
    <property type="component" value="Chromosome"/>
</dbReference>
<feature type="transmembrane region" description="Helical" evidence="2">
    <location>
        <begin position="134"/>
        <end position="157"/>
    </location>
</feature>
<dbReference type="Pfam" id="PF26525">
    <property type="entry name" value="DUF8174"/>
    <property type="match status" value="1"/>
</dbReference>
<protein>
    <recommendedName>
        <fullName evidence="3">DUF8174 domain-containing protein</fullName>
    </recommendedName>
</protein>
<evidence type="ECO:0000259" key="3">
    <source>
        <dbReference type="Pfam" id="PF26525"/>
    </source>
</evidence>
<keyword evidence="2" id="KW-1133">Transmembrane helix</keyword>
<proteinExistence type="predicted"/>
<feature type="domain" description="DUF8174" evidence="3">
    <location>
        <begin position="162"/>
        <end position="289"/>
    </location>
</feature>
<dbReference type="EMBL" id="AP022563">
    <property type="protein sequence ID" value="BBX16004.1"/>
    <property type="molecule type" value="Genomic_DNA"/>
</dbReference>
<keyword evidence="5" id="KW-1185">Reference proteome</keyword>
<dbReference type="KEGG" id="mdu:MDUV_08640"/>
<evidence type="ECO:0000313" key="4">
    <source>
        <dbReference type="EMBL" id="BBX16004.1"/>
    </source>
</evidence>
<dbReference type="InterPro" id="IPR058487">
    <property type="entry name" value="DUF8174"/>
</dbReference>
<dbReference type="AlphaFoldDB" id="A0A7I7JXF9"/>
<accession>A0A7I7JXF9</accession>